<gene>
    <name evidence="8" type="ORF">PSNMU_V1.4_AUG-EV-PASAV3_0009190</name>
</gene>
<dbReference type="PANTHER" id="PTHR13871">
    <property type="entry name" value="THIOREDOXIN"/>
    <property type="match status" value="1"/>
</dbReference>
<keyword evidence="4" id="KW-0520">NAD</keyword>
<dbReference type="EMBL" id="CAACVS010000022">
    <property type="protein sequence ID" value="VEU34219.1"/>
    <property type="molecule type" value="Genomic_DNA"/>
</dbReference>
<sequence>YKTVGKNFVEVVFLSADHDEDGFRSYFQASHPWMAIDFEDDTRERLMATLKVSGIPRLVVIDANTGNIVEDNAVDKPLDLNQWRMACR</sequence>
<organism evidence="8 9">
    <name type="scientific">Pseudo-nitzschia multistriata</name>
    <dbReference type="NCBI Taxonomy" id="183589"/>
    <lineage>
        <taxon>Eukaryota</taxon>
        <taxon>Sar</taxon>
        <taxon>Stramenopiles</taxon>
        <taxon>Ochrophyta</taxon>
        <taxon>Bacillariophyta</taxon>
        <taxon>Bacillariophyceae</taxon>
        <taxon>Bacillariophycidae</taxon>
        <taxon>Bacillariales</taxon>
        <taxon>Bacillariaceae</taxon>
        <taxon>Pseudo-nitzschia</taxon>
    </lineage>
</organism>
<evidence type="ECO:0000313" key="9">
    <source>
        <dbReference type="Proteomes" id="UP000291116"/>
    </source>
</evidence>
<feature type="domain" description="Thioredoxin-like fold" evidence="7">
    <location>
        <begin position="6"/>
        <end position="67"/>
    </location>
</feature>
<dbReference type="InterPro" id="IPR012336">
    <property type="entry name" value="Thioredoxin-like_fold"/>
</dbReference>
<comment type="catalytic activity">
    <reaction evidence="5">
        <text>[protein]-dithiol + NAD(+) = [protein]-disulfide + NADH + H(+)</text>
        <dbReference type="Rhea" id="RHEA:18749"/>
        <dbReference type="Rhea" id="RHEA-COMP:10593"/>
        <dbReference type="Rhea" id="RHEA-COMP:10594"/>
        <dbReference type="ChEBI" id="CHEBI:15378"/>
        <dbReference type="ChEBI" id="CHEBI:29950"/>
        <dbReference type="ChEBI" id="CHEBI:50058"/>
        <dbReference type="ChEBI" id="CHEBI:57540"/>
        <dbReference type="ChEBI" id="CHEBI:57945"/>
        <dbReference type="EC" id="1.8.1.8"/>
    </reaction>
</comment>
<name>A0A448YWX8_9STRA</name>
<feature type="non-terminal residue" evidence="8">
    <location>
        <position position="1"/>
    </location>
</feature>
<protein>
    <recommendedName>
        <fullName evidence="1">protein-disulfide reductase</fullName>
        <ecNumber evidence="1">1.8.1.8</ecNumber>
    </recommendedName>
</protein>
<dbReference type="OrthoDB" id="409136at2759"/>
<dbReference type="SUPFAM" id="SSF52833">
    <property type="entry name" value="Thioredoxin-like"/>
    <property type="match status" value="1"/>
</dbReference>
<evidence type="ECO:0000256" key="6">
    <source>
        <dbReference type="ARBA" id="ARBA00047804"/>
    </source>
</evidence>
<evidence type="ECO:0000256" key="5">
    <source>
        <dbReference type="ARBA" id="ARBA00047388"/>
    </source>
</evidence>
<dbReference type="AlphaFoldDB" id="A0A448YWX8"/>
<proteinExistence type="predicted"/>
<keyword evidence="9" id="KW-1185">Reference proteome</keyword>
<comment type="catalytic activity">
    <reaction evidence="6">
        <text>[protein]-dithiol + NADP(+) = [protein]-disulfide + NADPH + H(+)</text>
        <dbReference type="Rhea" id="RHEA:18753"/>
        <dbReference type="Rhea" id="RHEA-COMP:10593"/>
        <dbReference type="Rhea" id="RHEA-COMP:10594"/>
        <dbReference type="ChEBI" id="CHEBI:15378"/>
        <dbReference type="ChEBI" id="CHEBI:29950"/>
        <dbReference type="ChEBI" id="CHEBI:50058"/>
        <dbReference type="ChEBI" id="CHEBI:57783"/>
        <dbReference type="ChEBI" id="CHEBI:58349"/>
        <dbReference type="EC" id="1.8.1.8"/>
    </reaction>
</comment>
<dbReference type="GO" id="GO:0047134">
    <property type="term" value="F:protein-disulfide reductase [NAD(P)H] activity"/>
    <property type="evidence" value="ECO:0007669"/>
    <property type="project" value="UniProtKB-EC"/>
</dbReference>
<evidence type="ECO:0000259" key="7">
    <source>
        <dbReference type="Pfam" id="PF13905"/>
    </source>
</evidence>
<evidence type="ECO:0000256" key="2">
    <source>
        <dbReference type="ARBA" id="ARBA00022737"/>
    </source>
</evidence>
<accession>A0A448YWX8</accession>
<evidence type="ECO:0000256" key="4">
    <source>
        <dbReference type="ARBA" id="ARBA00023027"/>
    </source>
</evidence>
<dbReference type="EC" id="1.8.1.8" evidence="1"/>
<keyword evidence="2" id="KW-0677">Repeat</keyword>
<reference evidence="8 9" key="1">
    <citation type="submission" date="2019-01" db="EMBL/GenBank/DDBJ databases">
        <authorList>
            <person name="Ferrante I. M."/>
        </authorList>
    </citation>
    <scope>NUCLEOTIDE SEQUENCE [LARGE SCALE GENOMIC DNA]</scope>
    <source>
        <strain evidence="8 9">B856</strain>
    </source>
</reference>
<keyword evidence="3" id="KW-0560">Oxidoreductase</keyword>
<evidence type="ECO:0000256" key="1">
    <source>
        <dbReference type="ARBA" id="ARBA00012612"/>
    </source>
</evidence>
<dbReference type="InterPro" id="IPR052259">
    <property type="entry name" value="Nucleoredoxin-like"/>
</dbReference>
<dbReference type="Gene3D" id="3.40.30.10">
    <property type="entry name" value="Glutaredoxin"/>
    <property type="match status" value="1"/>
</dbReference>
<dbReference type="Pfam" id="PF13905">
    <property type="entry name" value="Thioredoxin_8"/>
    <property type="match status" value="1"/>
</dbReference>
<dbReference type="Proteomes" id="UP000291116">
    <property type="component" value="Unassembled WGS sequence"/>
</dbReference>
<dbReference type="InterPro" id="IPR036249">
    <property type="entry name" value="Thioredoxin-like_sf"/>
</dbReference>
<evidence type="ECO:0000256" key="3">
    <source>
        <dbReference type="ARBA" id="ARBA00023002"/>
    </source>
</evidence>
<dbReference type="PANTHER" id="PTHR13871:SF96">
    <property type="entry name" value="THIOREDOXIN DOMAIN-CONTAINING PROTEIN"/>
    <property type="match status" value="1"/>
</dbReference>
<evidence type="ECO:0000313" key="8">
    <source>
        <dbReference type="EMBL" id="VEU34219.1"/>
    </source>
</evidence>